<accession>A0A833UF30</accession>
<evidence type="ECO:0000313" key="2">
    <source>
        <dbReference type="Proteomes" id="UP000490535"/>
    </source>
</evidence>
<proteinExistence type="predicted"/>
<dbReference type="AlphaFoldDB" id="A0A833UF30"/>
<protein>
    <submittedName>
        <fullName evidence="1">Uncharacterized protein</fullName>
    </submittedName>
</protein>
<comment type="caution">
    <text evidence="1">The sequence shown here is derived from an EMBL/GenBank/DDBJ whole genome shotgun (WGS) entry which is preliminary data.</text>
</comment>
<dbReference type="Proteomes" id="UP000490535">
    <property type="component" value="Unassembled WGS sequence"/>
</dbReference>
<dbReference type="EMBL" id="WNDP01000003">
    <property type="protein sequence ID" value="KAF1028167.1"/>
    <property type="molecule type" value="Genomic_DNA"/>
</dbReference>
<gene>
    <name evidence="1" type="ORF">GAK29_00263</name>
</gene>
<evidence type="ECO:0000313" key="1">
    <source>
        <dbReference type="EMBL" id="KAF1028167.1"/>
    </source>
</evidence>
<organism evidence="1 2">
    <name type="scientific">Acinetobacter bereziniae</name>
    <name type="common">Acinetobacter genomosp. 10</name>
    <dbReference type="NCBI Taxonomy" id="106648"/>
    <lineage>
        <taxon>Bacteria</taxon>
        <taxon>Pseudomonadati</taxon>
        <taxon>Pseudomonadota</taxon>
        <taxon>Gammaproteobacteria</taxon>
        <taxon>Moraxellales</taxon>
        <taxon>Moraxellaceae</taxon>
        <taxon>Acinetobacter</taxon>
    </lineage>
</organism>
<sequence length="85" mass="9858">MKSIILTLLALYVIFHIAAFFINRHDNAEVWLNNCFETPKKDCTVYKGKLKQTFIKQDYIITVDGKDIYLPKEQVGGTKWESTSD</sequence>
<reference evidence="2" key="1">
    <citation type="journal article" date="2020" name="MBio">
        <title>Horizontal gene transfer to a defensive symbiont with a reduced genome amongst a multipartite beetle microbiome.</title>
        <authorList>
            <person name="Waterworth S.C."/>
            <person name="Florez L.V."/>
            <person name="Rees E.R."/>
            <person name="Hertweck C."/>
            <person name="Kaltenpoth M."/>
            <person name="Kwan J.C."/>
        </authorList>
    </citation>
    <scope>NUCLEOTIDE SEQUENCE [LARGE SCALE GENOMIC DNA]</scope>
</reference>
<name>A0A833UF30_ACIBZ</name>